<dbReference type="AlphaFoldDB" id="A0A3P6SLC1"/>
<dbReference type="EMBL" id="UYRX01000180">
    <property type="protein sequence ID" value="VDK76682.1"/>
    <property type="molecule type" value="Genomic_DNA"/>
</dbReference>
<evidence type="ECO:0008006" key="4">
    <source>
        <dbReference type="Google" id="ProtNLM"/>
    </source>
</evidence>
<organism evidence="2 3">
    <name type="scientific">Litomosoides sigmodontis</name>
    <name type="common">Filarial nematode worm</name>
    <dbReference type="NCBI Taxonomy" id="42156"/>
    <lineage>
        <taxon>Eukaryota</taxon>
        <taxon>Metazoa</taxon>
        <taxon>Ecdysozoa</taxon>
        <taxon>Nematoda</taxon>
        <taxon>Chromadorea</taxon>
        <taxon>Rhabditida</taxon>
        <taxon>Spirurina</taxon>
        <taxon>Spiruromorpha</taxon>
        <taxon>Filarioidea</taxon>
        <taxon>Onchocercidae</taxon>
        <taxon>Litomosoides</taxon>
    </lineage>
</organism>
<evidence type="ECO:0000313" key="3">
    <source>
        <dbReference type="Proteomes" id="UP000277928"/>
    </source>
</evidence>
<evidence type="ECO:0000313" key="2">
    <source>
        <dbReference type="EMBL" id="VDK76682.1"/>
    </source>
</evidence>
<feature type="compositionally biased region" description="Polar residues" evidence="1">
    <location>
        <begin position="15"/>
        <end position="29"/>
    </location>
</feature>
<sequence length="221" mass="24786">MMDGRRNKSHRQVGGRSSQKPMQQINFGRSANGIPPRSSPIPPNQACQQAIPNSVRRALFGTTYPTPQTRMSASRSGSYADFSTHLRSETTGTIFVQSQTEMIVSTVSCHRRFYGYTEEVARNEPELCCSICGARVLKKFLEIHAWLHLSWSVQVGDQYPFQCTRCDFAAFRIPDVVAHARATHGCVGSSLFVTGVPDEVLQFFFEKVMECFPPTNYSNAY</sequence>
<keyword evidence="3" id="KW-1185">Reference proteome</keyword>
<proteinExistence type="predicted"/>
<reference evidence="2 3" key="1">
    <citation type="submission" date="2018-08" db="EMBL/GenBank/DDBJ databases">
        <authorList>
            <person name="Laetsch R D."/>
            <person name="Stevens L."/>
            <person name="Kumar S."/>
            <person name="Blaxter L. M."/>
        </authorList>
    </citation>
    <scope>NUCLEOTIDE SEQUENCE [LARGE SCALE GENOMIC DNA]</scope>
</reference>
<dbReference type="Proteomes" id="UP000277928">
    <property type="component" value="Unassembled WGS sequence"/>
</dbReference>
<accession>A0A3P6SLC1</accession>
<protein>
    <recommendedName>
        <fullName evidence="4">C2H2-type domain-containing protein</fullName>
    </recommendedName>
</protein>
<feature type="region of interest" description="Disordered" evidence="1">
    <location>
        <begin position="1"/>
        <end position="47"/>
    </location>
</feature>
<gene>
    <name evidence="2" type="ORF">NLS_LOCUS3366</name>
</gene>
<name>A0A3P6SLC1_LITSI</name>
<dbReference type="OrthoDB" id="5866816at2759"/>
<evidence type="ECO:0000256" key="1">
    <source>
        <dbReference type="SAM" id="MobiDB-lite"/>
    </source>
</evidence>